<dbReference type="GO" id="GO:0008013">
    <property type="term" value="F:beta-catenin binding"/>
    <property type="evidence" value="ECO:0007669"/>
    <property type="project" value="TreeGrafter"/>
</dbReference>
<evidence type="ECO:0000256" key="6">
    <source>
        <dbReference type="ARBA" id="ARBA00022837"/>
    </source>
</evidence>
<reference evidence="21" key="1">
    <citation type="submission" date="2021-12" db="EMBL/GenBank/DDBJ databases">
        <authorList>
            <person name="King R."/>
        </authorList>
    </citation>
    <scope>NUCLEOTIDE SEQUENCE</scope>
</reference>
<feature type="domain" description="Cadherin" evidence="20">
    <location>
        <begin position="363"/>
        <end position="474"/>
    </location>
</feature>
<dbReference type="GO" id="GO:0001736">
    <property type="term" value="P:establishment of planar polarity"/>
    <property type="evidence" value="ECO:0007669"/>
    <property type="project" value="UniProtKB-ARBA"/>
</dbReference>
<dbReference type="InterPro" id="IPR039808">
    <property type="entry name" value="Cadherin"/>
</dbReference>
<feature type="domain" description="Cadherin" evidence="20">
    <location>
        <begin position="35"/>
        <end position="143"/>
    </location>
</feature>
<dbReference type="GO" id="GO:0048565">
    <property type="term" value="P:digestive tract development"/>
    <property type="evidence" value="ECO:0007669"/>
    <property type="project" value="UniProtKB-ARBA"/>
</dbReference>
<evidence type="ECO:0000256" key="11">
    <source>
        <dbReference type="ARBA" id="ARBA00023180"/>
    </source>
</evidence>
<dbReference type="Gene3D" id="2.10.25.10">
    <property type="entry name" value="Laminin"/>
    <property type="match status" value="1"/>
</dbReference>
<keyword evidence="7 14" id="KW-0130">Cell adhesion</keyword>
<feature type="chain" id="PRO_5040511740" description="DE-cadherin" evidence="17">
    <location>
        <begin position="20"/>
        <end position="1436"/>
    </location>
</feature>
<feature type="signal peptide" evidence="17">
    <location>
        <begin position="1"/>
        <end position="19"/>
    </location>
</feature>
<dbReference type="GO" id="GO:0000902">
    <property type="term" value="P:cell morphogenesis"/>
    <property type="evidence" value="ECO:0007669"/>
    <property type="project" value="TreeGrafter"/>
</dbReference>
<feature type="transmembrane region" description="Helical" evidence="16">
    <location>
        <begin position="1273"/>
        <end position="1293"/>
    </location>
</feature>
<gene>
    <name evidence="21" type="ORF">MELIAE_LOCUS11511</name>
</gene>
<keyword evidence="3 14" id="KW-0812">Transmembrane</keyword>
<protein>
    <recommendedName>
        <fullName evidence="23">DE-cadherin</fullName>
    </recommendedName>
</protein>
<evidence type="ECO:0000313" key="21">
    <source>
        <dbReference type="EMBL" id="CAH0562384.1"/>
    </source>
</evidence>
<evidence type="ECO:0000256" key="10">
    <source>
        <dbReference type="ARBA" id="ARBA00023157"/>
    </source>
</evidence>
<dbReference type="Pfam" id="PF24811">
    <property type="entry name" value="Ig_Shg"/>
    <property type="match status" value="1"/>
</dbReference>
<dbReference type="GO" id="GO:0007043">
    <property type="term" value="P:cell-cell junction assembly"/>
    <property type="evidence" value="ECO:0007669"/>
    <property type="project" value="TreeGrafter"/>
</dbReference>
<dbReference type="SUPFAM" id="SSF49899">
    <property type="entry name" value="Concanavalin A-like lectins/glucanases"/>
    <property type="match status" value="1"/>
</dbReference>
<evidence type="ECO:0008006" key="23">
    <source>
        <dbReference type="Google" id="ProtNLM"/>
    </source>
</evidence>
<accession>A0A9P0FPD3</accession>
<dbReference type="GO" id="GO:0007156">
    <property type="term" value="P:homophilic cell adhesion via plasma membrane adhesion molecules"/>
    <property type="evidence" value="ECO:0007669"/>
    <property type="project" value="InterPro"/>
</dbReference>
<dbReference type="PROSITE" id="PS00022">
    <property type="entry name" value="EGF_1"/>
    <property type="match status" value="1"/>
</dbReference>
<keyword evidence="22" id="KW-1185">Reference proteome</keyword>
<keyword evidence="2 13" id="KW-0245">EGF-like domain</keyword>
<evidence type="ECO:0000256" key="7">
    <source>
        <dbReference type="ARBA" id="ARBA00022889"/>
    </source>
</evidence>
<comment type="function">
    <text evidence="15">Cadherins are calcium-dependent cell adhesion proteins.</text>
</comment>
<dbReference type="Pfam" id="PF02210">
    <property type="entry name" value="Laminin_G_2"/>
    <property type="match status" value="1"/>
</dbReference>
<dbReference type="PROSITE" id="PS00232">
    <property type="entry name" value="CADHERIN_1"/>
    <property type="match status" value="2"/>
</dbReference>
<dbReference type="GO" id="GO:0007424">
    <property type="term" value="P:open tracheal system development"/>
    <property type="evidence" value="ECO:0007669"/>
    <property type="project" value="UniProtKB-ARBA"/>
</dbReference>
<dbReference type="InterPro" id="IPR000742">
    <property type="entry name" value="EGF"/>
</dbReference>
<dbReference type="CDD" id="cd11304">
    <property type="entry name" value="Cadherin_repeat"/>
    <property type="match status" value="6"/>
</dbReference>
<name>A0A9P0FPD3_BRAAE</name>
<dbReference type="Gene3D" id="2.60.40.60">
    <property type="entry name" value="Cadherins"/>
    <property type="match status" value="7"/>
</dbReference>
<dbReference type="SMART" id="SM00112">
    <property type="entry name" value="CA"/>
    <property type="match status" value="7"/>
</dbReference>
<dbReference type="EMBL" id="OV121139">
    <property type="protein sequence ID" value="CAH0562384.1"/>
    <property type="molecule type" value="Genomic_DNA"/>
</dbReference>
<dbReference type="InterPro" id="IPR000233">
    <property type="entry name" value="Cadherin_Y-type_LIR"/>
</dbReference>
<dbReference type="CDD" id="cd00054">
    <property type="entry name" value="EGF_CA"/>
    <property type="match status" value="1"/>
</dbReference>
<dbReference type="GO" id="GO:0035239">
    <property type="term" value="P:tube morphogenesis"/>
    <property type="evidence" value="ECO:0007669"/>
    <property type="project" value="UniProtKB-ARBA"/>
</dbReference>
<dbReference type="OrthoDB" id="6252479at2759"/>
<dbReference type="FunFam" id="2.60.40.60:FF:000058">
    <property type="entry name" value="FAT atypical cadherin 3"/>
    <property type="match status" value="1"/>
</dbReference>
<keyword evidence="5" id="KW-0677">Repeat</keyword>
<dbReference type="GO" id="GO:0016342">
    <property type="term" value="C:catenin complex"/>
    <property type="evidence" value="ECO:0007669"/>
    <property type="project" value="TreeGrafter"/>
</dbReference>
<feature type="domain" description="Cadherin" evidence="20">
    <location>
        <begin position="484"/>
        <end position="575"/>
    </location>
</feature>
<dbReference type="GO" id="GO:0005509">
    <property type="term" value="F:calcium ion binding"/>
    <property type="evidence" value="ECO:0007669"/>
    <property type="project" value="UniProtKB-UniRule"/>
</dbReference>
<dbReference type="PROSITE" id="PS50025">
    <property type="entry name" value="LAM_G_DOMAIN"/>
    <property type="match status" value="1"/>
</dbReference>
<evidence type="ECO:0000256" key="5">
    <source>
        <dbReference type="ARBA" id="ARBA00022737"/>
    </source>
</evidence>
<dbReference type="Pfam" id="PF00028">
    <property type="entry name" value="Cadherin"/>
    <property type="match status" value="5"/>
</dbReference>
<dbReference type="InterPro" id="IPR020894">
    <property type="entry name" value="Cadherin_CS"/>
</dbReference>
<dbReference type="SUPFAM" id="SSF49313">
    <property type="entry name" value="Cadherin-like"/>
    <property type="match status" value="8"/>
</dbReference>
<dbReference type="GO" id="GO:0007297">
    <property type="term" value="P:follicle cell of egg chamber migration"/>
    <property type="evidence" value="ECO:0007669"/>
    <property type="project" value="UniProtKB-ARBA"/>
</dbReference>
<feature type="disulfide bond" evidence="13">
    <location>
        <begin position="1062"/>
        <end position="1071"/>
    </location>
</feature>
<evidence type="ECO:0000256" key="4">
    <source>
        <dbReference type="ARBA" id="ARBA00022729"/>
    </source>
</evidence>
<dbReference type="PANTHER" id="PTHR24027">
    <property type="entry name" value="CADHERIN-23"/>
    <property type="match status" value="1"/>
</dbReference>
<evidence type="ECO:0000256" key="1">
    <source>
        <dbReference type="ARBA" id="ARBA00004251"/>
    </source>
</evidence>
<dbReference type="FunFam" id="4.10.900.10:FF:000012">
    <property type="entry name" value="Putative DE-cadherin"/>
    <property type="match status" value="1"/>
</dbReference>
<evidence type="ECO:0000256" key="3">
    <source>
        <dbReference type="ARBA" id="ARBA00022692"/>
    </source>
</evidence>
<dbReference type="GO" id="GO:0009887">
    <property type="term" value="P:animal organ morphogenesis"/>
    <property type="evidence" value="ECO:0007669"/>
    <property type="project" value="UniProtKB-ARBA"/>
</dbReference>
<dbReference type="GO" id="GO:0045296">
    <property type="term" value="F:cadherin binding"/>
    <property type="evidence" value="ECO:0007669"/>
    <property type="project" value="TreeGrafter"/>
</dbReference>
<dbReference type="GO" id="GO:0007431">
    <property type="term" value="P:salivary gland development"/>
    <property type="evidence" value="ECO:0007669"/>
    <property type="project" value="UniProtKB-ARBA"/>
</dbReference>
<dbReference type="GO" id="GO:0016339">
    <property type="term" value="P:calcium-dependent cell-cell adhesion via plasma membrane cell adhesion molecules"/>
    <property type="evidence" value="ECO:0007669"/>
    <property type="project" value="TreeGrafter"/>
</dbReference>
<dbReference type="CDD" id="cd00110">
    <property type="entry name" value="LamG"/>
    <property type="match status" value="1"/>
</dbReference>
<dbReference type="SMART" id="SM00282">
    <property type="entry name" value="LamG"/>
    <property type="match status" value="1"/>
</dbReference>
<dbReference type="FunFam" id="2.60.40.60:FF:000021">
    <property type="entry name" value="FAT atypical cadherin 1"/>
    <property type="match status" value="1"/>
</dbReference>
<evidence type="ECO:0000256" key="16">
    <source>
        <dbReference type="SAM" id="Phobius"/>
    </source>
</evidence>
<feature type="domain" description="Cadherin" evidence="20">
    <location>
        <begin position="144"/>
        <end position="363"/>
    </location>
</feature>
<evidence type="ECO:0000256" key="15">
    <source>
        <dbReference type="RuleBase" id="RU004357"/>
    </source>
</evidence>
<proteinExistence type="predicted"/>
<feature type="domain" description="Laminin G" evidence="18">
    <location>
        <begin position="1073"/>
        <end position="1258"/>
    </location>
</feature>
<feature type="domain" description="EGF-like" evidence="19">
    <location>
        <begin position="1039"/>
        <end position="1072"/>
    </location>
</feature>
<dbReference type="GO" id="GO:0048589">
    <property type="term" value="P:developmental growth"/>
    <property type="evidence" value="ECO:0007669"/>
    <property type="project" value="UniProtKB-ARBA"/>
</dbReference>
<evidence type="ECO:0000256" key="17">
    <source>
        <dbReference type="SAM" id="SignalP"/>
    </source>
</evidence>
<organism evidence="21 22">
    <name type="scientific">Brassicogethes aeneus</name>
    <name type="common">Rape pollen beetle</name>
    <name type="synonym">Meligethes aeneus</name>
    <dbReference type="NCBI Taxonomy" id="1431903"/>
    <lineage>
        <taxon>Eukaryota</taxon>
        <taxon>Metazoa</taxon>
        <taxon>Ecdysozoa</taxon>
        <taxon>Arthropoda</taxon>
        <taxon>Hexapoda</taxon>
        <taxon>Insecta</taxon>
        <taxon>Pterygota</taxon>
        <taxon>Neoptera</taxon>
        <taxon>Endopterygota</taxon>
        <taxon>Coleoptera</taxon>
        <taxon>Polyphaga</taxon>
        <taxon>Cucujiformia</taxon>
        <taxon>Nitidulidae</taxon>
        <taxon>Meligethinae</taxon>
        <taxon>Brassicogethes</taxon>
    </lineage>
</organism>
<dbReference type="FunFam" id="2.60.40.60:FF:000032">
    <property type="entry name" value="FAT atypical cadherin 1"/>
    <property type="match status" value="1"/>
</dbReference>
<dbReference type="PROSITE" id="PS50268">
    <property type="entry name" value="CADHERIN_2"/>
    <property type="match status" value="6"/>
</dbReference>
<keyword evidence="8 16" id="KW-1133">Transmembrane helix</keyword>
<dbReference type="GO" id="GO:0007163">
    <property type="term" value="P:establishment or maintenance of cell polarity"/>
    <property type="evidence" value="ECO:0007669"/>
    <property type="project" value="UniProtKB-ARBA"/>
</dbReference>
<evidence type="ECO:0000256" key="14">
    <source>
        <dbReference type="RuleBase" id="RU003318"/>
    </source>
</evidence>
<dbReference type="PROSITE" id="PS01186">
    <property type="entry name" value="EGF_2"/>
    <property type="match status" value="1"/>
</dbReference>
<dbReference type="InterPro" id="IPR002126">
    <property type="entry name" value="Cadherin-like_dom"/>
</dbReference>
<dbReference type="Gene3D" id="4.10.900.10">
    <property type="entry name" value="TCF3-CBD (Catenin binding domain)"/>
    <property type="match status" value="1"/>
</dbReference>
<sequence length="1436" mass="162167">MKLYYLFSIWFLLVTFCYAQSGQERDKNLKPRFTHCSTYNVSIKEEQGRIPVVKVKAEDNDPPEAGGTITYKLVQRDGERQYFQIDNVTGQITTLLPFDRDEPTRQKEIYITVQATDNGRPALADICTIRVTITDINDNDPSFDSIEYMPNVAEDARVGSTVAKIFAYDIDDGDNSRLTYSINDRGSFSEYFKIDKDTGVLTLNKSLVGMRDSEPFRSNIEVHDNGVDPKRSEVPISVKVVGSDKRLPMILTRQDGNVKVLPENFNNYDEPLFEINAQSNIDDKEVVFELIKGKTAQTNKDQTFILTPDNDNENAVIKLGRPLDYELVTEYTLTVRVKNKDQMEATATFLITVTDVNDEIPAFIDIIKGSVIENEHAGQKAMQVRGLDKDGTSENNIVKYSIEGEGSDKFEIDPDSGAIKSLVVFDREEINLYHIKIKAYDNSPSALTKIGEPNSVIQQFQIIVEDRNDNKPKFTQAYYRFDLISESTDVGKDVGEVKADDKDAASLIKYSIIKGDDDHHFYIEDTTGRIKVYAKLDYEKTEKYELVVRAHDGIYEDETNVIINIKDENDELPQFEDFDKTITLEEETPYTDCIITVKAYDPDIKDRSADQHIVYDVQNSKNFIDVDQYGCVKLKKPLDRDPPNGAETRQVFIHAYDNDGHLPYQTNFTELLIILKDVNDNAPYLNVSEVIWYENEDPGQITVLSADDNDSNENGPPFVFEIEDSASDEITGKFGMENGKILVAKVFFDREEKKFYDIPIKIMDSGEPTQTSHNNILRVVIGDKNDNKAKDGESEIFVYKYEEFKQDIAIGRVYVNDPDDWDLNDKTFLLTDGDQSSFYLSQTDHSMIIMKSTTSEGAYDLEFQVTETHEPIISTHTVTGKVHVIVKALPKEAVQKSGSIRLNHTTIEGFIDKENGMKSKKDILQFEIARILNTSRENVDVFTVLNSGKELVDVRFSAHGSPYYYPEKLNNIATSNQKDLETKLNVDFEMISINECVNISVCPGKDCVSRLAIKEEPAVVFTNKTSFVGVKAITEALCDTCERPNKECLNGGTSIDNDVCSCPPGFEGPHCEVLGIGFTGYGTATYEPFDSCNNTEILMWITPQSDNGLIFYQGPLVASQSKLSKDFISLELEKNNLYLKLNLGDEVIQVRSDKALNDGSSHKIRIRLTSNDVELEIDDCKSNCIKLNVIKSQRLLRTNGPLQLGGLKFRFQEEAKTIWSDPPVMNDQFAGCIKNLSYNGYLYNLGQPSDHKQAISDCNYLMKQAVTLGRDSLVAILVCIGVMIILMLALVVYRRKQDNLLEKDMDDTRENIINYEDEGGGECDTNYDLTVFRNDLDEKHMLPDVPADISMFLNTKKGSCDKDPDNLPYDDVRHYAYEGDGNSTGSLSSLASCTDDGDLNFSHLSSFGPRFRKLANIYGEDEDDEESENGHEESWC</sequence>
<evidence type="ECO:0000259" key="19">
    <source>
        <dbReference type="PROSITE" id="PS50026"/>
    </source>
</evidence>
<keyword evidence="9 16" id="KW-0472">Membrane</keyword>
<dbReference type="PANTHER" id="PTHR24027:SF422">
    <property type="entry name" value="CADHERIN DOMAIN-CONTAINING PROTEIN"/>
    <property type="match status" value="1"/>
</dbReference>
<dbReference type="GO" id="GO:0034332">
    <property type="term" value="P:adherens junction organization"/>
    <property type="evidence" value="ECO:0007669"/>
    <property type="project" value="TreeGrafter"/>
</dbReference>
<comment type="subcellular location">
    <subcellularLocation>
        <location evidence="1 14">Cell membrane</location>
        <topology evidence="1 14">Single-pass type I membrane protein</topology>
    </subcellularLocation>
</comment>
<comment type="caution">
    <text evidence="13">Lacks conserved residue(s) required for the propagation of feature annotation.</text>
</comment>
<dbReference type="Gene3D" id="2.60.120.200">
    <property type="match status" value="1"/>
</dbReference>
<evidence type="ECO:0000259" key="20">
    <source>
        <dbReference type="PROSITE" id="PS50268"/>
    </source>
</evidence>
<feature type="domain" description="Cadherin" evidence="20">
    <location>
        <begin position="694"/>
        <end position="797"/>
    </location>
</feature>
<dbReference type="Proteomes" id="UP001154078">
    <property type="component" value="Chromosome 8"/>
</dbReference>
<dbReference type="GO" id="GO:0044331">
    <property type="term" value="P:cell-cell adhesion mediated by cadherin"/>
    <property type="evidence" value="ECO:0007669"/>
    <property type="project" value="TreeGrafter"/>
</dbReference>
<dbReference type="GO" id="GO:0098858">
    <property type="term" value="C:actin-based cell projection"/>
    <property type="evidence" value="ECO:0007669"/>
    <property type="project" value="UniProtKB-ARBA"/>
</dbReference>
<dbReference type="GO" id="GO:0005912">
    <property type="term" value="C:adherens junction"/>
    <property type="evidence" value="ECO:0007669"/>
    <property type="project" value="TreeGrafter"/>
</dbReference>
<dbReference type="InterPro" id="IPR001791">
    <property type="entry name" value="Laminin_G"/>
</dbReference>
<dbReference type="GO" id="GO:0008104">
    <property type="term" value="P:intracellular protein localization"/>
    <property type="evidence" value="ECO:0007669"/>
    <property type="project" value="UniProtKB-ARBA"/>
</dbReference>
<dbReference type="InterPro" id="IPR015919">
    <property type="entry name" value="Cadherin-like_sf"/>
</dbReference>
<keyword evidence="6 12" id="KW-0106">Calcium</keyword>
<evidence type="ECO:0000313" key="22">
    <source>
        <dbReference type="Proteomes" id="UP001154078"/>
    </source>
</evidence>
<dbReference type="InterPro" id="IPR056370">
    <property type="entry name" value="Shg-like_Ig-like"/>
</dbReference>
<evidence type="ECO:0000256" key="8">
    <source>
        <dbReference type="ARBA" id="ARBA00022989"/>
    </source>
</evidence>
<dbReference type="Pfam" id="PF01049">
    <property type="entry name" value="CADH_Y-type_LIR"/>
    <property type="match status" value="1"/>
</dbReference>
<dbReference type="InterPro" id="IPR013320">
    <property type="entry name" value="ConA-like_dom_sf"/>
</dbReference>
<evidence type="ECO:0000256" key="12">
    <source>
        <dbReference type="PROSITE-ProRule" id="PRU00043"/>
    </source>
</evidence>
<evidence type="ECO:0000256" key="13">
    <source>
        <dbReference type="PROSITE-ProRule" id="PRU00076"/>
    </source>
</evidence>
<keyword evidence="10 13" id="KW-1015">Disulfide bond</keyword>
<dbReference type="InterPro" id="IPR027397">
    <property type="entry name" value="Catenin-bd_sf"/>
</dbReference>
<evidence type="ECO:0000256" key="9">
    <source>
        <dbReference type="ARBA" id="ARBA00023136"/>
    </source>
</evidence>
<dbReference type="PRINTS" id="PR00205">
    <property type="entry name" value="CADHERIN"/>
</dbReference>
<evidence type="ECO:0000256" key="2">
    <source>
        <dbReference type="ARBA" id="ARBA00022536"/>
    </source>
</evidence>
<feature type="domain" description="Cadherin" evidence="20">
    <location>
        <begin position="576"/>
        <end position="685"/>
    </location>
</feature>
<evidence type="ECO:0000259" key="18">
    <source>
        <dbReference type="PROSITE" id="PS50025"/>
    </source>
</evidence>
<keyword evidence="11" id="KW-0325">Glycoprotein</keyword>
<dbReference type="PROSITE" id="PS50026">
    <property type="entry name" value="EGF_3"/>
    <property type="match status" value="1"/>
</dbReference>
<keyword evidence="4 17" id="KW-0732">Signal</keyword>